<dbReference type="Pfam" id="PF16242">
    <property type="entry name" value="Pyrid_ox_like"/>
    <property type="match status" value="1"/>
</dbReference>
<evidence type="ECO:0000259" key="1">
    <source>
        <dbReference type="Pfam" id="PF16242"/>
    </source>
</evidence>
<protein>
    <submittedName>
        <fullName evidence="2">Pyridoxamine 5'-phosphate oxidase family protein</fullName>
    </submittedName>
</protein>
<reference evidence="2" key="1">
    <citation type="submission" date="2024-05" db="EMBL/GenBank/DDBJ databases">
        <authorList>
            <person name="Kim S."/>
            <person name="Heo J."/>
            <person name="Choi H."/>
            <person name="Choi Y."/>
            <person name="Kwon S.-W."/>
            <person name="Kim Y."/>
        </authorList>
    </citation>
    <scope>NUCLEOTIDE SEQUENCE</scope>
    <source>
        <strain evidence="2">KACC 23698</strain>
    </source>
</reference>
<dbReference type="EMBL" id="CP157484">
    <property type="protein sequence ID" value="XBO39930.1"/>
    <property type="molecule type" value="Genomic_DNA"/>
</dbReference>
<evidence type="ECO:0000313" key="2">
    <source>
        <dbReference type="EMBL" id="XBO39930.1"/>
    </source>
</evidence>
<dbReference type="PANTHER" id="PTHR34818">
    <property type="entry name" value="PROTEIN BLI-3"/>
    <property type="match status" value="1"/>
</dbReference>
<dbReference type="InterPro" id="IPR012349">
    <property type="entry name" value="Split_barrel_FMN-bd"/>
</dbReference>
<dbReference type="Gene3D" id="2.30.110.10">
    <property type="entry name" value="Electron Transport, Fmn-binding Protein, Chain A"/>
    <property type="match status" value="1"/>
</dbReference>
<gene>
    <name evidence="2" type="ORF">ABEG18_03875</name>
</gene>
<proteinExistence type="predicted"/>
<organism evidence="2">
    <name type="scientific">Alsobacter sp. KACC 23698</name>
    <dbReference type="NCBI Taxonomy" id="3149229"/>
    <lineage>
        <taxon>Bacteria</taxon>
        <taxon>Pseudomonadati</taxon>
        <taxon>Pseudomonadota</taxon>
        <taxon>Alphaproteobacteria</taxon>
        <taxon>Hyphomicrobiales</taxon>
        <taxon>Alsobacteraceae</taxon>
        <taxon>Alsobacter</taxon>
    </lineage>
</organism>
<dbReference type="AlphaFoldDB" id="A0AAU7JHY4"/>
<dbReference type="InterPro" id="IPR052917">
    <property type="entry name" value="Stress-Dev_Protein"/>
</dbReference>
<sequence length="165" mass="18469">MDTRTDQAAKDKVLDLIKDARIAMMATRGDDGRQHARPMGTNTVNFDGHLWFFSDADSPKIAEIRRDPQVLLTYSDENKQHYVSIAGTAEVVQDAAKAKELWTEGLRVWFPKGAEDPEIALIKVKVEIAEYWDSPSSTMLYAYGYVKAVTTGERPNGGENATVRF</sequence>
<dbReference type="RefSeq" id="WP_406856782.1">
    <property type="nucleotide sequence ID" value="NZ_CP157484.1"/>
</dbReference>
<accession>A0AAU7JHY4</accession>
<dbReference type="PANTHER" id="PTHR34818:SF1">
    <property type="entry name" value="PROTEIN BLI-3"/>
    <property type="match status" value="1"/>
</dbReference>
<name>A0AAU7JHY4_9HYPH</name>
<feature type="domain" description="General stress protein FMN-binding split barrel" evidence="1">
    <location>
        <begin position="10"/>
        <end position="156"/>
    </location>
</feature>
<dbReference type="InterPro" id="IPR038725">
    <property type="entry name" value="YdaG_split_barrel_FMN-bd"/>
</dbReference>
<dbReference type="SUPFAM" id="SSF50475">
    <property type="entry name" value="FMN-binding split barrel"/>
    <property type="match status" value="1"/>
</dbReference>